<evidence type="ECO:0000256" key="4">
    <source>
        <dbReference type="ARBA" id="ARBA00022989"/>
    </source>
</evidence>
<feature type="transmembrane region" description="Helical" evidence="7">
    <location>
        <begin position="109"/>
        <end position="129"/>
    </location>
</feature>
<feature type="domain" description="Major facilitator superfamily (MFS) profile" evidence="8">
    <location>
        <begin position="43"/>
        <end position="458"/>
    </location>
</feature>
<keyword evidence="3 7" id="KW-0812">Transmembrane</keyword>
<dbReference type="EMBL" id="JBFCZG010000005">
    <property type="protein sequence ID" value="KAL3421922.1"/>
    <property type="molecule type" value="Genomic_DNA"/>
</dbReference>
<dbReference type="InterPro" id="IPR011701">
    <property type="entry name" value="MFS"/>
</dbReference>
<evidence type="ECO:0000256" key="6">
    <source>
        <dbReference type="SAM" id="MobiDB-lite"/>
    </source>
</evidence>
<protein>
    <submittedName>
        <fullName evidence="9">Major facilitator superfamily protein</fullName>
    </submittedName>
</protein>
<comment type="caution">
    <text evidence="9">The sequence shown here is derived from an EMBL/GenBank/DDBJ whole genome shotgun (WGS) entry which is preliminary data.</text>
</comment>
<feature type="transmembrane region" description="Helical" evidence="7">
    <location>
        <begin position="366"/>
        <end position="387"/>
    </location>
</feature>
<evidence type="ECO:0000256" key="7">
    <source>
        <dbReference type="SAM" id="Phobius"/>
    </source>
</evidence>
<comment type="subcellular location">
    <subcellularLocation>
        <location evidence="1">Membrane</location>
        <topology evidence="1">Multi-pass membrane protein</topology>
    </subcellularLocation>
</comment>
<feature type="transmembrane region" description="Helical" evidence="7">
    <location>
        <begin position="81"/>
        <end position="102"/>
    </location>
</feature>
<evidence type="ECO:0000313" key="9">
    <source>
        <dbReference type="EMBL" id="KAL3421922.1"/>
    </source>
</evidence>
<keyword evidence="10" id="KW-1185">Reference proteome</keyword>
<dbReference type="InterPro" id="IPR020846">
    <property type="entry name" value="MFS_dom"/>
</dbReference>
<organism evidence="9 10">
    <name type="scientific">Phlyctema vagabunda</name>
    <dbReference type="NCBI Taxonomy" id="108571"/>
    <lineage>
        <taxon>Eukaryota</taxon>
        <taxon>Fungi</taxon>
        <taxon>Dikarya</taxon>
        <taxon>Ascomycota</taxon>
        <taxon>Pezizomycotina</taxon>
        <taxon>Leotiomycetes</taxon>
        <taxon>Helotiales</taxon>
        <taxon>Dermateaceae</taxon>
        <taxon>Phlyctema</taxon>
    </lineage>
</organism>
<accession>A0ABR4PF45</accession>
<feature type="region of interest" description="Disordered" evidence="6">
    <location>
        <begin position="1"/>
        <end position="25"/>
    </location>
</feature>
<keyword evidence="2" id="KW-0813">Transport</keyword>
<dbReference type="Pfam" id="PF07690">
    <property type="entry name" value="MFS_1"/>
    <property type="match status" value="1"/>
</dbReference>
<feature type="transmembrane region" description="Helical" evidence="7">
    <location>
        <begin position="433"/>
        <end position="452"/>
    </location>
</feature>
<dbReference type="Gene3D" id="1.20.1250.20">
    <property type="entry name" value="MFS general substrate transporter like domains"/>
    <property type="match status" value="2"/>
</dbReference>
<feature type="transmembrane region" description="Helical" evidence="7">
    <location>
        <begin position="399"/>
        <end position="421"/>
    </location>
</feature>
<feature type="transmembrane region" description="Helical" evidence="7">
    <location>
        <begin position="277"/>
        <end position="301"/>
    </location>
</feature>
<dbReference type="PANTHER" id="PTHR43791">
    <property type="entry name" value="PERMEASE-RELATED"/>
    <property type="match status" value="1"/>
</dbReference>
<feature type="transmembrane region" description="Helical" evidence="7">
    <location>
        <begin position="209"/>
        <end position="228"/>
    </location>
</feature>
<feature type="transmembrane region" description="Helical" evidence="7">
    <location>
        <begin position="313"/>
        <end position="330"/>
    </location>
</feature>
<evidence type="ECO:0000256" key="2">
    <source>
        <dbReference type="ARBA" id="ARBA00022448"/>
    </source>
</evidence>
<dbReference type="Proteomes" id="UP001629113">
    <property type="component" value="Unassembled WGS sequence"/>
</dbReference>
<keyword evidence="5 7" id="KW-0472">Membrane</keyword>
<dbReference type="SUPFAM" id="SSF103473">
    <property type="entry name" value="MFS general substrate transporter"/>
    <property type="match status" value="1"/>
</dbReference>
<keyword evidence="4 7" id="KW-1133">Transmembrane helix</keyword>
<feature type="compositionally biased region" description="Basic and acidic residues" evidence="6">
    <location>
        <begin position="1"/>
        <end position="19"/>
    </location>
</feature>
<evidence type="ECO:0000256" key="1">
    <source>
        <dbReference type="ARBA" id="ARBA00004141"/>
    </source>
</evidence>
<evidence type="ECO:0000256" key="5">
    <source>
        <dbReference type="ARBA" id="ARBA00023136"/>
    </source>
</evidence>
<evidence type="ECO:0000313" key="10">
    <source>
        <dbReference type="Proteomes" id="UP001629113"/>
    </source>
</evidence>
<feature type="transmembrane region" description="Helical" evidence="7">
    <location>
        <begin position="169"/>
        <end position="189"/>
    </location>
</feature>
<feature type="transmembrane region" description="Helical" evidence="7">
    <location>
        <begin position="342"/>
        <end position="360"/>
    </location>
</feature>
<feature type="transmembrane region" description="Helical" evidence="7">
    <location>
        <begin position="135"/>
        <end position="157"/>
    </location>
</feature>
<dbReference type="PANTHER" id="PTHR43791:SF53">
    <property type="entry name" value="MAJOR FACILITATOR SUPERFAMILY (MFS) PROFILE DOMAIN-CONTAINING PROTEIN"/>
    <property type="match status" value="1"/>
</dbReference>
<gene>
    <name evidence="9" type="ORF">PVAG01_06078</name>
</gene>
<evidence type="ECO:0000256" key="3">
    <source>
        <dbReference type="ARBA" id="ARBA00022692"/>
    </source>
</evidence>
<feature type="transmembrane region" description="Helical" evidence="7">
    <location>
        <begin position="43"/>
        <end position="61"/>
    </location>
</feature>
<reference evidence="9 10" key="1">
    <citation type="submission" date="2024-06" db="EMBL/GenBank/DDBJ databases">
        <title>Complete genome of Phlyctema vagabunda strain 19-DSS-EL-015.</title>
        <authorList>
            <person name="Fiorenzani C."/>
        </authorList>
    </citation>
    <scope>NUCLEOTIDE SEQUENCE [LARGE SCALE GENOMIC DNA]</scope>
    <source>
        <strain evidence="9 10">19-DSS-EL-015</strain>
    </source>
</reference>
<proteinExistence type="predicted"/>
<dbReference type="InterPro" id="IPR036259">
    <property type="entry name" value="MFS_trans_sf"/>
</dbReference>
<sequence length="491" mass="55097">MAELKEASSHLDATEKVPSSDDLSMDWNDEDEKRIRRRMDMRIVPTVFVLYLLCFIDRANVGNARIQGMAKELELTGYRFNWALTIFYFSYVAVEIPSNILLKYLGGRYYLPALVIAFGVISMCTAFVTNYQGLYACRFFLGLAEGGMMPGIAYYLSCFYRRHELLFRVGIYITGASLAGAFGGLLAAGLSPIPEWGASSRRIYDWRNIFFFEGLFTLVFSGLGMVILPSTPDKCRFLSPRDRYIALERINREHKESANEPTQRHHVKRAFTNMNNWICALGFFCINVSVQSFSLFLPTILSNLGWTNLKTQFYSVPPYVTACIWAIFIARMSDVYKKRGVFIIGGNLLAIVGYTMLVTVETNSLKYLAVFFASSGAFPQGPAFLAWGLNNAAGPSIRAVSGGFIVAVGNLGAILATWTYLEQDKPNFYRGHYINIGAQCVACLLALTGILYTKQENKKRERGGRDGRLNGLTAIEADSLGYRNPEFRYIS</sequence>
<evidence type="ECO:0000259" key="8">
    <source>
        <dbReference type="PROSITE" id="PS50850"/>
    </source>
</evidence>
<dbReference type="PROSITE" id="PS50850">
    <property type="entry name" value="MFS"/>
    <property type="match status" value="1"/>
</dbReference>
<name>A0ABR4PF45_9HELO</name>